<dbReference type="Proteomes" id="UP000184188">
    <property type="component" value="Unassembled WGS sequence"/>
</dbReference>
<feature type="compositionally biased region" description="Polar residues" evidence="1">
    <location>
        <begin position="312"/>
        <end position="327"/>
    </location>
</feature>
<gene>
    <name evidence="3" type="ORF">ASPZODRAFT_1854276</name>
</gene>
<feature type="transmembrane region" description="Helical" evidence="2">
    <location>
        <begin position="193"/>
        <end position="216"/>
    </location>
</feature>
<dbReference type="Pfam" id="PF06687">
    <property type="entry name" value="SUR7"/>
    <property type="match status" value="1"/>
</dbReference>
<dbReference type="PROSITE" id="PS51257">
    <property type="entry name" value="PROKAR_LIPOPROTEIN"/>
    <property type="match status" value="1"/>
</dbReference>
<keyword evidence="2" id="KW-0812">Transmembrane</keyword>
<name>A0A1L9SI87_9EURO</name>
<keyword evidence="4" id="KW-1185">Reference proteome</keyword>
<keyword evidence="2" id="KW-1133">Transmembrane helix</keyword>
<dbReference type="PANTHER" id="PTHR28019">
    <property type="entry name" value="CELL MEMBRANE PROTEIN YLR413W-RELATED"/>
    <property type="match status" value="1"/>
</dbReference>
<dbReference type="AlphaFoldDB" id="A0A1L9SI87"/>
<evidence type="ECO:0000256" key="2">
    <source>
        <dbReference type="SAM" id="Phobius"/>
    </source>
</evidence>
<dbReference type="PANTHER" id="PTHR28019:SF3">
    <property type="entry name" value="INTEGRAL MEMBRANE PROTEIN (AFU_ORTHOLOGUE AFUA_6G07470)"/>
    <property type="match status" value="1"/>
</dbReference>
<evidence type="ECO:0000256" key="1">
    <source>
        <dbReference type="SAM" id="MobiDB-lite"/>
    </source>
</evidence>
<dbReference type="OrthoDB" id="4480814at2759"/>
<accession>A0A1L9SI87</accession>
<dbReference type="GeneID" id="34613698"/>
<feature type="transmembrane region" description="Helical" evidence="2">
    <location>
        <begin position="12"/>
        <end position="31"/>
    </location>
</feature>
<dbReference type="VEuPathDB" id="FungiDB:ASPZODRAFT_1854276"/>
<sequence length="337" mass="36355">MGKIGRVACIFTPYLLTIASLICLLLVGLGCTKKSDNNLNNLYFFRANLQNFTTSSSTTSEISQLLSEAGVSTTNLTALLEEAEEDTDLKDFYSIGLWGYCDGSISNGTYNTTACTSPKAEFYFNPITVWGLNSSSSTEDVLPSSLTKAIKVYRDVSKWMFVAYIIAFCATLAEIVLGVFAICSRWGSCVVTLVSSVSLLFTTAASVTATALFATLTGTFNSALKDYGITGSMGKHIYIATWLAVAFSLAASLFWSFSTCCCSGRSPYSHRDGRNTRGGITAEKAPYTYEPIDHQAHPAAVNPNTAYPPAATTSYGRSAPVNNTRSNAYEPFRHVEA</sequence>
<organism evidence="3 4">
    <name type="scientific">Penicilliopsis zonata CBS 506.65</name>
    <dbReference type="NCBI Taxonomy" id="1073090"/>
    <lineage>
        <taxon>Eukaryota</taxon>
        <taxon>Fungi</taxon>
        <taxon>Dikarya</taxon>
        <taxon>Ascomycota</taxon>
        <taxon>Pezizomycotina</taxon>
        <taxon>Eurotiomycetes</taxon>
        <taxon>Eurotiomycetidae</taxon>
        <taxon>Eurotiales</taxon>
        <taxon>Aspergillaceae</taxon>
        <taxon>Penicilliopsis</taxon>
    </lineage>
</organism>
<reference evidence="4" key="1">
    <citation type="journal article" date="2017" name="Genome Biol.">
        <title>Comparative genomics reveals high biological diversity and specific adaptations in the industrially and medically important fungal genus Aspergillus.</title>
        <authorList>
            <person name="de Vries R.P."/>
            <person name="Riley R."/>
            <person name="Wiebenga A."/>
            <person name="Aguilar-Osorio G."/>
            <person name="Amillis S."/>
            <person name="Uchima C.A."/>
            <person name="Anderluh G."/>
            <person name="Asadollahi M."/>
            <person name="Askin M."/>
            <person name="Barry K."/>
            <person name="Battaglia E."/>
            <person name="Bayram O."/>
            <person name="Benocci T."/>
            <person name="Braus-Stromeyer S.A."/>
            <person name="Caldana C."/>
            <person name="Canovas D."/>
            <person name="Cerqueira G.C."/>
            <person name="Chen F."/>
            <person name="Chen W."/>
            <person name="Choi C."/>
            <person name="Clum A."/>
            <person name="Dos Santos R.A."/>
            <person name="Damasio A.R."/>
            <person name="Diallinas G."/>
            <person name="Emri T."/>
            <person name="Fekete E."/>
            <person name="Flipphi M."/>
            <person name="Freyberg S."/>
            <person name="Gallo A."/>
            <person name="Gournas C."/>
            <person name="Habgood R."/>
            <person name="Hainaut M."/>
            <person name="Harispe M.L."/>
            <person name="Henrissat B."/>
            <person name="Hilden K.S."/>
            <person name="Hope R."/>
            <person name="Hossain A."/>
            <person name="Karabika E."/>
            <person name="Karaffa L."/>
            <person name="Karanyi Z."/>
            <person name="Krasevec N."/>
            <person name="Kuo A."/>
            <person name="Kusch H."/>
            <person name="LaButti K."/>
            <person name="Lagendijk E.L."/>
            <person name="Lapidus A."/>
            <person name="Levasseur A."/>
            <person name="Lindquist E."/>
            <person name="Lipzen A."/>
            <person name="Logrieco A.F."/>
            <person name="MacCabe A."/>
            <person name="Maekelae M.R."/>
            <person name="Malavazi I."/>
            <person name="Melin P."/>
            <person name="Meyer V."/>
            <person name="Mielnichuk N."/>
            <person name="Miskei M."/>
            <person name="Molnar A.P."/>
            <person name="Mule G."/>
            <person name="Ngan C.Y."/>
            <person name="Orejas M."/>
            <person name="Orosz E."/>
            <person name="Ouedraogo J.P."/>
            <person name="Overkamp K.M."/>
            <person name="Park H.-S."/>
            <person name="Perrone G."/>
            <person name="Piumi F."/>
            <person name="Punt P.J."/>
            <person name="Ram A.F."/>
            <person name="Ramon A."/>
            <person name="Rauscher S."/>
            <person name="Record E."/>
            <person name="Riano-Pachon D.M."/>
            <person name="Robert V."/>
            <person name="Roehrig J."/>
            <person name="Ruller R."/>
            <person name="Salamov A."/>
            <person name="Salih N.S."/>
            <person name="Samson R.A."/>
            <person name="Sandor E."/>
            <person name="Sanguinetti M."/>
            <person name="Schuetze T."/>
            <person name="Sepcic K."/>
            <person name="Shelest E."/>
            <person name="Sherlock G."/>
            <person name="Sophianopoulou V."/>
            <person name="Squina F.M."/>
            <person name="Sun H."/>
            <person name="Susca A."/>
            <person name="Todd R.B."/>
            <person name="Tsang A."/>
            <person name="Unkles S.E."/>
            <person name="van de Wiele N."/>
            <person name="van Rossen-Uffink D."/>
            <person name="Oliveira J.V."/>
            <person name="Vesth T.C."/>
            <person name="Visser J."/>
            <person name="Yu J.-H."/>
            <person name="Zhou M."/>
            <person name="Andersen M.R."/>
            <person name="Archer D.B."/>
            <person name="Baker S.E."/>
            <person name="Benoit I."/>
            <person name="Brakhage A.A."/>
            <person name="Braus G.H."/>
            <person name="Fischer R."/>
            <person name="Frisvad J.C."/>
            <person name="Goldman G.H."/>
            <person name="Houbraken J."/>
            <person name="Oakley B."/>
            <person name="Pocsi I."/>
            <person name="Scazzocchio C."/>
            <person name="Seiboth B."/>
            <person name="vanKuyk P.A."/>
            <person name="Wortman J."/>
            <person name="Dyer P.S."/>
            <person name="Grigoriev I.V."/>
        </authorList>
    </citation>
    <scope>NUCLEOTIDE SEQUENCE [LARGE SCALE GENOMIC DNA]</scope>
    <source>
        <strain evidence="4">CBS 506.65</strain>
    </source>
</reference>
<proteinExistence type="predicted"/>
<evidence type="ECO:0000313" key="3">
    <source>
        <dbReference type="EMBL" id="OJJ46925.1"/>
    </source>
</evidence>
<dbReference type="InterPro" id="IPR052413">
    <property type="entry name" value="SUR7_domain"/>
</dbReference>
<dbReference type="InterPro" id="IPR009571">
    <property type="entry name" value="SUR7/Rim9-like_fungi"/>
</dbReference>
<keyword evidence="2" id="KW-0472">Membrane</keyword>
<feature type="transmembrane region" description="Helical" evidence="2">
    <location>
        <begin position="237"/>
        <end position="257"/>
    </location>
</feature>
<dbReference type="RefSeq" id="XP_022581435.1">
    <property type="nucleotide sequence ID" value="XM_022727234.1"/>
</dbReference>
<dbReference type="GO" id="GO:0005886">
    <property type="term" value="C:plasma membrane"/>
    <property type="evidence" value="ECO:0007669"/>
    <property type="project" value="InterPro"/>
</dbReference>
<protein>
    <recommendedName>
        <fullName evidence="5">Integral membrane protein</fullName>
    </recommendedName>
</protein>
<evidence type="ECO:0000313" key="4">
    <source>
        <dbReference type="Proteomes" id="UP000184188"/>
    </source>
</evidence>
<feature type="transmembrane region" description="Helical" evidence="2">
    <location>
        <begin position="161"/>
        <end position="187"/>
    </location>
</feature>
<feature type="region of interest" description="Disordered" evidence="1">
    <location>
        <begin position="312"/>
        <end position="337"/>
    </location>
</feature>
<dbReference type="EMBL" id="KV878341">
    <property type="protein sequence ID" value="OJJ46925.1"/>
    <property type="molecule type" value="Genomic_DNA"/>
</dbReference>
<evidence type="ECO:0008006" key="5">
    <source>
        <dbReference type="Google" id="ProtNLM"/>
    </source>
</evidence>
<dbReference type="GO" id="GO:0051285">
    <property type="term" value="C:cell cortex of cell tip"/>
    <property type="evidence" value="ECO:0007669"/>
    <property type="project" value="TreeGrafter"/>
</dbReference>
<dbReference type="GO" id="GO:0031505">
    <property type="term" value="P:fungal-type cell wall organization"/>
    <property type="evidence" value="ECO:0007669"/>
    <property type="project" value="TreeGrafter"/>
</dbReference>